<dbReference type="CDD" id="cd22653">
    <property type="entry name" value="ClyA_HblB-like"/>
    <property type="match status" value="1"/>
</dbReference>
<dbReference type="GO" id="GO:0016020">
    <property type="term" value="C:membrane"/>
    <property type="evidence" value="ECO:0007669"/>
    <property type="project" value="InterPro"/>
</dbReference>
<evidence type="ECO:0000313" key="4">
    <source>
        <dbReference type="Proteomes" id="UP000004080"/>
    </source>
</evidence>
<dbReference type="InterPro" id="IPR008414">
    <property type="entry name" value="HBL"/>
</dbReference>
<dbReference type="Pfam" id="PF05791">
    <property type="entry name" value="Bacillus_HBL"/>
    <property type="match status" value="1"/>
</dbReference>
<dbReference type="eggNOG" id="COG0083">
    <property type="taxonomic scope" value="Bacteria"/>
</dbReference>
<keyword evidence="1" id="KW-0472">Membrane</keyword>
<dbReference type="InterPro" id="IPR052785">
    <property type="entry name" value="Enterotoxin_cmpnt"/>
</dbReference>
<reference evidence="3 4" key="1">
    <citation type="journal article" date="2012" name="J. Bacteriol.">
        <title>Genome of Bacillus macauensis ZFHKF-1, a Long-Chain-Forming Bacterium.</title>
        <authorList>
            <person name="Cai L."/>
            <person name="Zhang T."/>
        </authorList>
    </citation>
    <scope>NUCLEOTIDE SEQUENCE [LARGE SCALE GENOMIC DNA]</scope>
    <source>
        <strain evidence="3 4">ZFHKF-1</strain>
    </source>
</reference>
<dbReference type="EMBL" id="AKKV01000030">
    <property type="protein sequence ID" value="EIT84742.1"/>
    <property type="molecule type" value="Genomic_DNA"/>
</dbReference>
<dbReference type="STRING" id="1196324.A374_13660"/>
<dbReference type="PATRIC" id="fig|1196324.3.peg.2795"/>
<dbReference type="PANTHER" id="PTHR38443:SF2">
    <property type="entry name" value="NON-HEMOLYTIC ENTEROTOXIN LYTIC COMPONENT L1"/>
    <property type="match status" value="1"/>
</dbReference>
<keyword evidence="2" id="KW-0732">Signal</keyword>
<name>I8AGD4_9BACL</name>
<evidence type="ECO:0000313" key="3">
    <source>
        <dbReference type="EMBL" id="EIT84742.1"/>
    </source>
</evidence>
<feature type="chain" id="PRO_5003713216" evidence="2">
    <location>
        <begin position="24"/>
        <end position="354"/>
    </location>
</feature>
<keyword evidence="4" id="KW-1185">Reference proteome</keyword>
<feature type="transmembrane region" description="Helical" evidence="1">
    <location>
        <begin position="226"/>
        <end position="248"/>
    </location>
</feature>
<dbReference type="SUPFAM" id="SSF58100">
    <property type="entry name" value="Bacterial hemolysins"/>
    <property type="match status" value="1"/>
</dbReference>
<keyword evidence="1" id="KW-1133">Transmembrane helix</keyword>
<keyword evidence="1" id="KW-0812">Transmembrane</keyword>
<comment type="caution">
    <text evidence="3">The sequence shown here is derived from an EMBL/GenBank/DDBJ whole genome shotgun (WGS) entry which is preliminary data.</text>
</comment>
<dbReference type="Proteomes" id="UP000004080">
    <property type="component" value="Unassembled WGS sequence"/>
</dbReference>
<proteinExistence type="predicted"/>
<dbReference type="Gene3D" id="1.20.1170.10">
    <property type="match status" value="1"/>
</dbReference>
<dbReference type="OrthoDB" id="2925033at2"/>
<dbReference type="PANTHER" id="PTHR38443">
    <property type="match status" value="1"/>
</dbReference>
<sequence length="354" mass="38535">MMKHTIRKLVITAGITGLTMSYAATSYAQLDAQQVTKEEYAKSYSLGAGEFKEAMQTSNANALALDTYAKMILEQKELDLNGIRDVNNSLKSRITTHQSNVRGNASYWINTIAPKMSATTQGIIAYSKTFHEAYDTLVKDVKKKDANALASHLGNLMTSVSENKAKTDELISLLSQYRSSITSDTQNFKTDAEEITTILAANDATLPLLQNEINQINGSIKKGNDLIIAGGVLCATGIGCIAGGPMIANGKKMVNNGRNVLAQKTAELSSTQAEAAVLMNVKNQVNNLTSSIDSAITALQSVSNYWQSIESKYNNVIKNLKTVTPDDFNFLEEDLQVAKKSWDDLSQFAVEHVE</sequence>
<gene>
    <name evidence="3" type="ORF">A374_13660</name>
</gene>
<dbReference type="AlphaFoldDB" id="I8AGD4"/>
<evidence type="ECO:0000256" key="2">
    <source>
        <dbReference type="SAM" id="SignalP"/>
    </source>
</evidence>
<evidence type="ECO:0000256" key="1">
    <source>
        <dbReference type="SAM" id="Phobius"/>
    </source>
</evidence>
<protein>
    <submittedName>
        <fullName evidence="3">Non-expressed Enterotoxin C</fullName>
    </submittedName>
</protein>
<dbReference type="RefSeq" id="WP_007202810.1">
    <property type="nucleotide sequence ID" value="NZ_AKKV01000030.1"/>
</dbReference>
<feature type="signal peptide" evidence="2">
    <location>
        <begin position="1"/>
        <end position="23"/>
    </location>
</feature>
<organism evidence="3 4">
    <name type="scientific">Fictibacillus macauensis ZFHKF-1</name>
    <dbReference type="NCBI Taxonomy" id="1196324"/>
    <lineage>
        <taxon>Bacteria</taxon>
        <taxon>Bacillati</taxon>
        <taxon>Bacillota</taxon>
        <taxon>Bacilli</taxon>
        <taxon>Bacillales</taxon>
        <taxon>Fictibacillaceae</taxon>
        <taxon>Fictibacillus</taxon>
    </lineage>
</organism>
<accession>I8AGD4</accession>